<feature type="transmembrane region" description="Helical" evidence="2">
    <location>
        <begin position="285"/>
        <end position="308"/>
    </location>
</feature>
<evidence type="ECO:0000313" key="5">
    <source>
        <dbReference type="EMBL" id="MCI4656911.1"/>
    </source>
</evidence>
<feature type="domain" description="DUF5808" evidence="4">
    <location>
        <begin position="161"/>
        <end position="185"/>
    </location>
</feature>
<feature type="transmembrane region" description="Helical" evidence="2">
    <location>
        <begin position="206"/>
        <end position="232"/>
    </location>
</feature>
<organism evidence="5 6">
    <name type="scientific">Cryobacterium zhongshanensis</name>
    <dbReference type="NCBI Taxonomy" id="2928153"/>
    <lineage>
        <taxon>Bacteria</taxon>
        <taxon>Bacillati</taxon>
        <taxon>Actinomycetota</taxon>
        <taxon>Actinomycetes</taxon>
        <taxon>Micrococcales</taxon>
        <taxon>Microbacteriaceae</taxon>
        <taxon>Cryobacterium</taxon>
    </lineage>
</organism>
<dbReference type="AlphaFoldDB" id="A0AA41QVE1"/>
<accession>A0AA41QVE1</accession>
<name>A0AA41QVE1_9MICO</name>
<dbReference type="Pfam" id="PF07853">
    <property type="entry name" value="DUF1648"/>
    <property type="match status" value="1"/>
</dbReference>
<gene>
    <name evidence="5" type="ORF">MQH31_03685</name>
</gene>
<keyword evidence="2" id="KW-1133">Transmembrane helix</keyword>
<dbReference type="EMBL" id="JALGAR010000001">
    <property type="protein sequence ID" value="MCI4656911.1"/>
    <property type="molecule type" value="Genomic_DNA"/>
</dbReference>
<evidence type="ECO:0000256" key="1">
    <source>
        <dbReference type="SAM" id="MobiDB-lite"/>
    </source>
</evidence>
<evidence type="ECO:0000256" key="2">
    <source>
        <dbReference type="SAM" id="Phobius"/>
    </source>
</evidence>
<proteinExistence type="predicted"/>
<feature type="transmembrane region" description="Helical" evidence="2">
    <location>
        <begin position="252"/>
        <end position="273"/>
    </location>
</feature>
<feature type="region of interest" description="Disordered" evidence="1">
    <location>
        <begin position="80"/>
        <end position="130"/>
    </location>
</feature>
<keyword evidence="2" id="KW-0812">Transmembrane</keyword>
<feature type="transmembrane region" description="Helical" evidence="2">
    <location>
        <begin position="314"/>
        <end position="335"/>
    </location>
</feature>
<keyword evidence="2" id="KW-0472">Membrane</keyword>
<reference evidence="5" key="1">
    <citation type="submission" date="2022-03" db="EMBL/GenBank/DDBJ databases">
        <title>Cryobacterium sp. nov. strain ZS14-85, isolated from Antarctic soil.</title>
        <authorList>
            <person name="Li J."/>
            <person name="Niu G."/>
        </authorList>
    </citation>
    <scope>NUCLEOTIDE SEQUENCE</scope>
    <source>
        <strain evidence="5">ZS14-85</strain>
    </source>
</reference>
<evidence type="ECO:0000259" key="3">
    <source>
        <dbReference type="Pfam" id="PF07853"/>
    </source>
</evidence>
<comment type="caution">
    <text evidence="5">The sequence shown here is derived from an EMBL/GenBank/DDBJ whole genome shotgun (WGS) entry which is preliminary data.</text>
</comment>
<feature type="domain" description="DUF1648" evidence="3">
    <location>
        <begin position="221"/>
        <end position="263"/>
    </location>
</feature>
<evidence type="ECO:0000259" key="4">
    <source>
        <dbReference type="Pfam" id="PF19124"/>
    </source>
</evidence>
<dbReference type="InterPro" id="IPR012867">
    <property type="entry name" value="DUF1648"/>
</dbReference>
<dbReference type="InterPro" id="IPR043831">
    <property type="entry name" value="DUF5808"/>
</dbReference>
<evidence type="ECO:0000313" key="6">
    <source>
        <dbReference type="Proteomes" id="UP001165341"/>
    </source>
</evidence>
<keyword evidence="6" id="KW-1185">Reference proteome</keyword>
<dbReference type="Pfam" id="PF19124">
    <property type="entry name" value="DUF5808"/>
    <property type="match status" value="1"/>
</dbReference>
<protein>
    <submittedName>
        <fullName evidence="5">DUF1648 domain-containing protein</fullName>
    </submittedName>
</protein>
<sequence length="358" mass="37641">MRDNSEPLPGDGLPPVGAAVLLDDYFDRLRAAAVRLRIDIDADALAELLAHVEHRLDGTGRSGDEVRRVLAELGEPEALARAYTTDDRDSDVNGDFDTDRGSESGPDRDGGTDAAARGRRDLTAGSAEGVPRTHRAGRFLGVPYDTRQPTSERFASRSWDPSDPSILVPKALGIGWTLNFAALAVRAHLIRPDDEDEPFAEAPARVVTATLAAPVLAGVAFAILAAVTWAGLPDTVPSHWGATGEPDGYSSRTANLLILTGFIVVPLLAAAWVHLAGRPAWNRVAASAGSLALALVALVSMLQTLYSVQGGTGIWPTLIGLGLTLVLPLGLLVAVSRSGRAAEQRRDFASASKKGSVS</sequence>
<dbReference type="Proteomes" id="UP001165341">
    <property type="component" value="Unassembled WGS sequence"/>
</dbReference>
<dbReference type="RefSeq" id="WP_243010953.1">
    <property type="nucleotide sequence ID" value="NZ_JALGAR010000001.1"/>
</dbReference>
<feature type="compositionally biased region" description="Basic and acidic residues" evidence="1">
    <location>
        <begin position="84"/>
        <end position="122"/>
    </location>
</feature>